<evidence type="ECO:0000313" key="2">
    <source>
        <dbReference type="EMBL" id="KAK2034363.1"/>
    </source>
</evidence>
<feature type="transmembrane region" description="Helical" evidence="1">
    <location>
        <begin position="20"/>
        <end position="39"/>
    </location>
</feature>
<organism evidence="2 3">
    <name type="scientific">Colletotrichum zoysiae</name>
    <dbReference type="NCBI Taxonomy" id="1216348"/>
    <lineage>
        <taxon>Eukaryota</taxon>
        <taxon>Fungi</taxon>
        <taxon>Dikarya</taxon>
        <taxon>Ascomycota</taxon>
        <taxon>Pezizomycotina</taxon>
        <taxon>Sordariomycetes</taxon>
        <taxon>Hypocreomycetidae</taxon>
        <taxon>Glomerellales</taxon>
        <taxon>Glomerellaceae</taxon>
        <taxon>Colletotrichum</taxon>
        <taxon>Colletotrichum graminicola species complex</taxon>
    </lineage>
</organism>
<keyword evidence="1" id="KW-0472">Membrane</keyword>
<proteinExistence type="predicted"/>
<evidence type="ECO:0000313" key="3">
    <source>
        <dbReference type="Proteomes" id="UP001232148"/>
    </source>
</evidence>
<protein>
    <submittedName>
        <fullName evidence="2">Uncharacterized protein</fullName>
    </submittedName>
</protein>
<reference evidence="2" key="1">
    <citation type="submission" date="2021-06" db="EMBL/GenBank/DDBJ databases">
        <title>Comparative genomics, transcriptomics and evolutionary studies reveal genomic signatures of adaptation to plant cell wall in hemibiotrophic fungi.</title>
        <authorList>
            <consortium name="DOE Joint Genome Institute"/>
            <person name="Baroncelli R."/>
            <person name="Diaz J.F."/>
            <person name="Benocci T."/>
            <person name="Peng M."/>
            <person name="Battaglia E."/>
            <person name="Haridas S."/>
            <person name="Andreopoulos W."/>
            <person name="Labutti K."/>
            <person name="Pangilinan J."/>
            <person name="Floch G.L."/>
            <person name="Makela M.R."/>
            <person name="Henrissat B."/>
            <person name="Grigoriev I.V."/>
            <person name="Crouch J.A."/>
            <person name="De Vries R.P."/>
            <person name="Sukno S.A."/>
            <person name="Thon M.R."/>
        </authorList>
    </citation>
    <scope>NUCLEOTIDE SEQUENCE</scope>
    <source>
        <strain evidence="2">MAFF235873</strain>
    </source>
</reference>
<keyword evidence="1" id="KW-1133">Transmembrane helix</keyword>
<keyword evidence="1" id="KW-0812">Transmembrane</keyword>
<dbReference type="AlphaFoldDB" id="A0AAD9M9U7"/>
<keyword evidence="3" id="KW-1185">Reference proteome</keyword>
<dbReference type="Proteomes" id="UP001232148">
    <property type="component" value="Unassembled WGS sequence"/>
</dbReference>
<sequence length="174" mass="19106">MGSHQQHGVVSPPAPTYSSIFSLLYLFVSVGFACPMSAARRQSVSPLLFPFAQRFCPPRPCYVLLHPPAQLKPFIPVHRCPPPLLFLPTLPPPVAKKPWKPIAIVCCRLPLLMKVTQWLATGASTSQRHHIMPSMARLIRWGICSRCPLFTVNSSSSSSSCSKGTCRIQVPSCA</sequence>
<name>A0AAD9M9U7_9PEZI</name>
<dbReference type="EMBL" id="MU842815">
    <property type="protein sequence ID" value="KAK2034363.1"/>
    <property type="molecule type" value="Genomic_DNA"/>
</dbReference>
<evidence type="ECO:0000256" key="1">
    <source>
        <dbReference type="SAM" id="Phobius"/>
    </source>
</evidence>
<comment type="caution">
    <text evidence="2">The sequence shown here is derived from an EMBL/GenBank/DDBJ whole genome shotgun (WGS) entry which is preliminary data.</text>
</comment>
<accession>A0AAD9M9U7</accession>
<gene>
    <name evidence="2" type="ORF">LX32DRAFT_420911</name>
</gene>